<sequence length="359" mass="38939">MSQPSSSAGLAVLTLPLVAGIVVGALLMLRLRGAHGRVAGTLTQLTAALVLLGTAGFAIAAIKEVLFASVTGDYLSDAGVLALALVAVGMTILGLSALERSQAVPKRNGAWDREDRIARALGRPPEPADVRAALKWRYLDEPWRAWLRRSGAGVDLFNRWVESSEHVALLGEEAYREQLLQSLSRVAPRDCAAAGFGCTRRSDRSCREPEICAQNPSADTGETVHREGPLPGGCDHYYGWRGDGDPLQVYFSAGSRHRAVAWDGRIWIDGDPLAEDHAFAYGGDWLDDRFFMALGQKRDEFMTISSVVVHDADRRSTVILVPTVEETWTQPTVVRDGGVLLVYPDRMGGAPDRTLPIDP</sequence>
<accession>A0A316FTF4</accession>
<evidence type="ECO:0000313" key="2">
    <source>
        <dbReference type="EMBL" id="PWK52041.1"/>
    </source>
</evidence>
<dbReference type="RefSeq" id="WP_239169818.1">
    <property type="nucleotide sequence ID" value="NZ_BONA01000021.1"/>
</dbReference>
<keyword evidence="3" id="KW-1185">Reference proteome</keyword>
<dbReference type="EMBL" id="QGGR01000001">
    <property type="protein sequence ID" value="PWK52041.1"/>
    <property type="molecule type" value="Genomic_DNA"/>
</dbReference>
<dbReference type="AlphaFoldDB" id="A0A316FTF4"/>
<keyword evidence="1" id="KW-0812">Transmembrane</keyword>
<gene>
    <name evidence="2" type="ORF">BC793_10150</name>
</gene>
<keyword evidence="1" id="KW-1133">Transmembrane helix</keyword>
<organism evidence="2 3">
    <name type="scientific">Actinoplanes xinjiangensis</name>
    <dbReference type="NCBI Taxonomy" id="512350"/>
    <lineage>
        <taxon>Bacteria</taxon>
        <taxon>Bacillati</taxon>
        <taxon>Actinomycetota</taxon>
        <taxon>Actinomycetes</taxon>
        <taxon>Micromonosporales</taxon>
        <taxon>Micromonosporaceae</taxon>
        <taxon>Actinoplanes</taxon>
    </lineage>
</organism>
<feature type="transmembrane region" description="Helical" evidence="1">
    <location>
        <begin position="74"/>
        <end position="98"/>
    </location>
</feature>
<feature type="transmembrane region" description="Helical" evidence="1">
    <location>
        <begin position="41"/>
        <end position="62"/>
    </location>
</feature>
<evidence type="ECO:0000256" key="1">
    <source>
        <dbReference type="SAM" id="Phobius"/>
    </source>
</evidence>
<proteinExistence type="predicted"/>
<feature type="transmembrane region" description="Helical" evidence="1">
    <location>
        <begin position="6"/>
        <end position="29"/>
    </location>
</feature>
<name>A0A316FTF4_9ACTN</name>
<reference evidence="2 3" key="1">
    <citation type="submission" date="2018-05" db="EMBL/GenBank/DDBJ databases">
        <title>Genomic Encyclopedia of Archaeal and Bacterial Type Strains, Phase II (KMG-II): from individual species to whole genera.</title>
        <authorList>
            <person name="Goeker M."/>
        </authorList>
    </citation>
    <scope>NUCLEOTIDE SEQUENCE [LARGE SCALE GENOMIC DNA]</scope>
    <source>
        <strain evidence="2 3">DSM 45184</strain>
    </source>
</reference>
<keyword evidence="1" id="KW-0472">Membrane</keyword>
<dbReference type="Proteomes" id="UP000245697">
    <property type="component" value="Unassembled WGS sequence"/>
</dbReference>
<evidence type="ECO:0000313" key="3">
    <source>
        <dbReference type="Proteomes" id="UP000245697"/>
    </source>
</evidence>
<protein>
    <submittedName>
        <fullName evidence="2">Uncharacterized protein</fullName>
    </submittedName>
</protein>
<comment type="caution">
    <text evidence="2">The sequence shown here is derived from an EMBL/GenBank/DDBJ whole genome shotgun (WGS) entry which is preliminary data.</text>
</comment>